<dbReference type="PANTHER" id="PTHR46033">
    <property type="entry name" value="PROTEIN MAIN-LIKE 2"/>
    <property type="match status" value="1"/>
</dbReference>
<dbReference type="PANTHER" id="PTHR46033:SF8">
    <property type="entry name" value="PROTEIN MAINTENANCE OF MERISTEMS-LIKE"/>
    <property type="match status" value="1"/>
</dbReference>
<dbReference type="InterPro" id="IPR012946">
    <property type="entry name" value="X8"/>
</dbReference>
<reference evidence="4 5" key="1">
    <citation type="submission" date="2018-04" db="EMBL/GenBank/DDBJ databases">
        <authorList>
            <person name="Vogel A."/>
        </authorList>
    </citation>
    <scope>NUCLEOTIDE SEQUENCE [LARGE SCALE GENOMIC DNA]</scope>
</reference>
<dbReference type="Gene3D" id="1.20.58.1040">
    <property type="match status" value="1"/>
</dbReference>
<dbReference type="AlphaFoldDB" id="A0A484KMZ6"/>
<feature type="region of interest" description="Disordered" evidence="2">
    <location>
        <begin position="513"/>
        <end position="535"/>
    </location>
</feature>
<evidence type="ECO:0000313" key="5">
    <source>
        <dbReference type="Proteomes" id="UP000595140"/>
    </source>
</evidence>
<dbReference type="InterPro" id="IPR044824">
    <property type="entry name" value="MAIN-like"/>
</dbReference>
<dbReference type="EMBL" id="OOIL02000405">
    <property type="protein sequence ID" value="VFQ64519.1"/>
    <property type="molecule type" value="Genomic_DNA"/>
</dbReference>
<evidence type="ECO:0000313" key="4">
    <source>
        <dbReference type="EMBL" id="VFQ64519.1"/>
    </source>
</evidence>
<sequence length="557" mass="62234">MDVHPGPISRDVLVLEPGEHRCDAVWDSEEYAKVILKCHMTSSSLYTKTFVVNGPPHVIEILQDYRFDRMEKVGELQLDWALITSLVERWRPETHLFHLPLGEVGITLQDVRVLLGLPADGIPLAGITGRSKDQWIQICDDMMGFRLEASDITSFMIKISAIIPKALTNHSVDVDYLQHDRVIMLKLSGGSLFPNTTKNKVNLYLLEVIMGDANLVRGRANRSVVLSFLYRSMCRANMTHVAQIGGCLVLLQLWAWERLPMIRHRGVVSLDQLVNVPYGVRWVCYHRWSDCTTHSLRACRDQLHWLIKGEFVWMPYPNLETLPPFCSDGLQIWISRTPLIYGYVVEMYYPDRFCRQFGARQRVPLDVLYDRHLHNINSNTMEIGDSERHYLDLLALMMAHFALSLVLFLALASTSSGMYCLCKDGIAESQLQKNIDFACGSGADCGPILQNGPCFSPNSVKDHCSYAVNSYFQRQSPSGADCNFSGSTTLSPNPPASAVGSCVYQSTAGNNGAPWNTTSGTPGPIGPTGGEPDHNSAPALRKPILIFLILTIVFSNL</sequence>
<dbReference type="GO" id="GO:0010073">
    <property type="term" value="P:meristem maintenance"/>
    <property type="evidence" value="ECO:0007669"/>
    <property type="project" value="InterPro"/>
</dbReference>
<dbReference type="Pfam" id="PF10536">
    <property type="entry name" value="PMD"/>
    <property type="match status" value="1"/>
</dbReference>
<dbReference type="OrthoDB" id="1871193at2759"/>
<keyword evidence="5" id="KW-1185">Reference proteome</keyword>
<keyword evidence="1" id="KW-0732">Signal</keyword>
<organism evidence="4 5">
    <name type="scientific">Cuscuta campestris</name>
    <dbReference type="NCBI Taxonomy" id="132261"/>
    <lineage>
        <taxon>Eukaryota</taxon>
        <taxon>Viridiplantae</taxon>
        <taxon>Streptophyta</taxon>
        <taxon>Embryophyta</taxon>
        <taxon>Tracheophyta</taxon>
        <taxon>Spermatophyta</taxon>
        <taxon>Magnoliopsida</taxon>
        <taxon>eudicotyledons</taxon>
        <taxon>Gunneridae</taxon>
        <taxon>Pentapetalae</taxon>
        <taxon>asterids</taxon>
        <taxon>lamiids</taxon>
        <taxon>Solanales</taxon>
        <taxon>Convolvulaceae</taxon>
        <taxon>Cuscuteae</taxon>
        <taxon>Cuscuta</taxon>
        <taxon>Cuscuta subgen. Grammica</taxon>
        <taxon>Cuscuta sect. Cleistogrammica</taxon>
    </lineage>
</organism>
<proteinExistence type="predicted"/>
<name>A0A484KMZ6_9ASTE</name>
<feature type="domain" description="X8" evidence="3">
    <location>
        <begin position="418"/>
        <end position="504"/>
    </location>
</feature>
<protein>
    <recommendedName>
        <fullName evidence="3">X8 domain-containing protein</fullName>
    </recommendedName>
</protein>
<dbReference type="InterPro" id="IPR019557">
    <property type="entry name" value="AminoTfrase-like_pln_mobile"/>
</dbReference>
<evidence type="ECO:0000259" key="3">
    <source>
        <dbReference type="SMART" id="SM00768"/>
    </source>
</evidence>
<gene>
    <name evidence="4" type="ORF">CCAM_LOCUS6295</name>
</gene>
<evidence type="ECO:0000256" key="1">
    <source>
        <dbReference type="ARBA" id="ARBA00022729"/>
    </source>
</evidence>
<accession>A0A484KMZ6</accession>
<dbReference type="SMART" id="SM00768">
    <property type="entry name" value="X8"/>
    <property type="match status" value="1"/>
</dbReference>
<dbReference type="Proteomes" id="UP000595140">
    <property type="component" value="Unassembled WGS sequence"/>
</dbReference>
<dbReference type="Pfam" id="PF07983">
    <property type="entry name" value="X8"/>
    <property type="match status" value="1"/>
</dbReference>
<evidence type="ECO:0000256" key="2">
    <source>
        <dbReference type="SAM" id="MobiDB-lite"/>
    </source>
</evidence>